<dbReference type="RefSeq" id="WP_194706499.1">
    <property type="nucleotide sequence ID" value="NZ_JADKPN010000004.1"/>
</dbReference>
<dbReference type="Proteomes" id="UP000640489">
    <property type="component" value="Unassembled WGS sequence"/>
</dbReference>
<feature type="transmembrane region" description="Helical" evidence="1">
    <location>
        <begin position="148"/>
        <end position="165"/>
    </location>
</feature>
<keyword evidence="1" id="KW-1133">Transmembrane helix</keyword>
<accession>A0A930VBB6</accession>
<dbReference type="EMBL" id="JADKPN010000004">
    <property type="protein sequence ID" value="MBF4763308.1"/>
    <property type="molecule type" value="Genomic_DNA"/>
</dbReference>
<feature type="domain" description="DUF1206" evidence="2">
    <location>
        <begin position="199"/>
        <end position="266"/>
    </location>
</feature>
<gene>
    <name evidence="3" type="ORF">ISU07_09220</name>
</gene>
<feature type="domain" description="DUF1206" evidence="2">
    <location>
        <begin position="110"/>
        <end position="173"/>
    </location>
</feature>
<organism evidence="3 4">
    <name type="scientific">Nocardioides islandensis</name>
    <dbReference type="NCBI Taxonomy" id="433663"/>
    <lineage>
        <taxon>Bacteria</taxon>
        <taxon>Bacillati</taxon>
        <taxon>Actinomycetota</taxon>
        <taxon>Actinomycetes</taxon>
        <taxon>Propionibacteriales</taxon>
        <taxon>Nocardioidaceae</taxon>
        <taxon>Nocardioides</taxon>
    </lineage>
</organism>
<evidence type="ECO:0000259" key="2">
    <source>
        <dbReference type="Pfam" id="PF06724"/>
    </source>
</evidence>
<dbReference type="AlphaFoldDB" id="A0A930VBB6"/>
<evidence type="ECO:0000313" key="3">
    <source>
        <dbReference type="EMBL" id="MBF4763308.1"/>
    </source>
</evidence>
<proteinExistence type="predicted"/>
<protein>
    <submittedName>
        <fullName evidence="3">DUF1206 domain-containing protein</fullName>
    </submittedName>
</protein>
<feature type="transmembrane region" description="Helical" evidence="1">
    <location>
        <begin position="240"/>
        <end position="263"/>
    </location>
</feature>
<keyword evidence="1" id="KW-0472">Membrane</keyword>
<keyword evidence="4" id="KW-1185">Reference proteome</keyword>
<keyword evidence="1" id="KW-0812">Transmembrane</keyword>
<dbReference type="InterPro" id="IPR009597">
    <property type="entry name" value="DUF1206"/>
</dbReference>
<feature type="transmembrane region" description="Helical" evidence="1">
    <location>
        <begin position="201"/>
        <end position="220"/>
    </location>
</feature>
<feature type="transmembrane region" description="Helical" evidence="1">
    <location>
        <begin position="69"/>
        <end position="87"/>
    </location>
</feature>
<reference evidence="3" key="1">
    <citation type="submission" date="2020-11" db="EMBL/GenBank/DDBJ databases">
        <title>Nocardioides sp. nov., isolated from Soil of Cynanchum wilfordii Hemsley rhizosphere.</title>
        <authorList>
            <person name="Lee J.-S."/>
            <person name="Suh M.K."/>
            <person name="Kim J.-S."/>
        </authorList>
    </citation>
    <scope>NUCLEOTIDE SEQUENCE</scope>
    <source>
        <strain evidence="3">KCTC 19275</strain>
    </source>
</reference>
<evidence type="ECO:0000256" key="1">
    <source>
        <dbReference type="SAM" id="Phobius"/>
    </source>
</evidence>
<dbReference type="Pfam" id="PF06724">
    <property type="entry name" value="DUF1206"/>
    <property type="match status" value="3"/>
</dbReference>
<feature type="domain" description="DUF1206" evidence="2">
    <location>
        <begin position="24"/>
        <end position="91"/>
    </location>
</feature>
<name>A0A930VBB6_9ACTN</name>
<feature type="transmembrane region" description="Helical" evidence="1">
    <location>
        <begin position="108"/>
        <end position="128"/>
    </location>
</feature>
<evidence type="ECO:0000313" key="4">
    <source>
        <dbReference type="Proteomes" id="UP000640489"/>
    </source>
</evidence>
<feature type="transmembrane region" description="Helical" evidence="1">
    <location>
        <begin position="20"/>
        <end position="41"/>
    </location>
</feature>
<sequence>MTDRAEALGREAHQSDWLDWAIRAGLVAYGVVHLLVGWLALQLAFGESQSKASNKGAMQELAQQPFGEVLVWAIAVGMFLLVIWRGLEAAVGHQDKDEGADRWKARAVSVMKAIIYAAVGISALSVVIGKNKSGGGSKWTQTVMGWPAGQWIVAAVGLAVIVYGANHVRKGFTEDYAKHLDAEGKSGQTGRAYLLFGKVGYVGKGIAIAIVGGLITYGGIAHDANKSGNLDQALHKVLTYPFGQVLLVVIAAGIVCYGLFCFARARHLSPSDK</sequence>
<comment type="caution">
    <text evidence="3">The sequence shown here is derived from an EMBL/GenBank/DDBJ whole genome shotgun (WGS) entry which is preliminary data.</text>
</comment>